<evidence type="ECO:0000256" key="4">
    <source>
        <dbReference type="ARBA" id="ARBA00022927"/>
    </source>
</evidence>
<evidence type="ECO:0000256" key="2">
    <source>
        <dbReference type="ARBA" id="ARBA00022448"/>
    </source>
</evidence>
<dbReference type="PANTHER" id="PTHR23137">
    <property type="entry name" value="VESICLE TRANSPORT PROTEIN-RELATED"/>
    <property type="match status" value="1"/>
</dbReference>
<dbReference type="Pfam" id="PF04178">
    <property type="entry name" value="Got1"/>
    <property type="match status" value="1"/>
</dbReference>
<keyword evidence="10" id="KW-1185">Reference proteome</keyword>
<keyword evidence="2 8" id="KW-0813">Transport</keyword>
<feature type="transmembrane region" description="Helical" evidence="8">
    <location>
        <begin position="133"/>
        <end position="151"/>
    </location>
</feature>
<feature type="transmembrane region" description="Helical" evidence="8">
    <location>
        <begin position="67"/>
        <end position="93"/>
    </location>
</feature>
<dbReference type="Proteomes" id="UP001342314">
    <property type="component" value="Unassembled WGS sequence"/>
</dbReference>
<dbReference type="AlphaFoldDB" id="A0AAV5GMC9"/>
<evidence type="ECO:0000256" key="3">
    <source>
        <dbReference type="ARBA" id="ARBA00022692"/>
    </source>
</evidence>
<dbReference type="InterPro" id="IPR007305">
    <property type="entry name" value="Vesicle_transpt_Got1/SFT2"/>
</dbReference>
<keyword evidence="8" id="KW-0333">Golgi apparatus</keyword>
<dbReference type="PANTHER" id="PTHR23137:SF36">
    <property type="entry name" value="VESICLE TRANSPORT PROTEIN SFT2C"/>
    <property type="match status" value="1"/>
</dbReference>
<name>A0AAV5GMC9_9BASI</name>
<evidence type="ECO:0000313" key="10">
    <source>
        <dbReference type="Proteomes" id="UP001342314"/>
    </source>
</evidence>
<accession>A0AAV5GMC9</accession>
<feature type="transmembrane region" description="Helical" evidence="8">
    <location>
        <begin position="157"/>
        <end position="179"/>
    </location>
</feature>
<dbReference type="InterPro" id="IPR011691">
    <property type="entry name" value="Vesicle_transpt_SFT2"/>
</dbReference>
<evidence type="ECO:0000313" key="9">
    <source>
        <dbReference type="EMBL" id="GJN93755.1"/>
    </source>
</evidence>
<gene>
    <name evidence="9" type="ORF">Rhopal_006812-T1</name>
</gene>
<comment type="function">
    <text evidence="8">Nonessential protein required for the fusion of transport vesicles derived from the endocytic pathway with the Golgi complex.</text>
</comment>
<dbReference type="GO" id="GO:0015031">
    <property type="term" value="P:protein transport"/>
    <property type="evidence" value="ECO:0007669"/>
    <property type="project" value="UniProtKB-KW"/>
</dbReference>
<keyword evidence="4 8" id="KW-0653">Protein transport</keyword>
<comment type="caution">
    <text evidence="9">The sequence shown here is derived from an EMBL/GenBank/DDBJ whole genome shotgun (WGS) entry which is preliminary data.</text>
</comment>
<comment type="similarity">
    <text evidence="7 8">Belongs to the SFT2 family.</text>
</comment>
<sequence>MAEQNWRANLQGFRWAQGTNDDSQQPASEQSPFARFTAALSGGIPLRSNERSNEEEAYFALSRWERFLGFLCCIGGAAACFAVAFFIGLPMLALKPRKFAVAFSLGSILFMTGFAVLQGPVAHIKHIFGTERLPFTAAYFGSLFLTLFFALVKHSYLATLVCGAIQCVALVFYFVSYFPGGFQTLSFGSRMALRASMADVTAHGAIAPFPFYPLPDRHTLTQELRSLSNLGELACTFQLFEHAARKHLAADADHAHAALLRAQEFYVTSTAALGIYVLHAWPDLGNTREGQLARYLSQVATDLEQHIDQMVYYAASDRHIEGKRPAAHATIVEAVKLLRQLWKDSPAGVEHGLDTMIVIGSHPLGYAPRNVQHLHESTAEIHTDLASPTGHARRDLSLTVRLDVATHCESLLMVMLRHAGLGEHSQTSFHQLVSKPCALLFDLVEAAYAASTDGDEQHAAMLHLYIFALLEKAGTFAGHDGVTDQGLLDTYRFMWDGRKVLGRDIVWLAETTFEKDDRKGKMLEDCTLWLYNRTSLHYSHEKAEVPSWFPRTKPKNLWLGKEYGLRNRIEWLQSLIQVSDASTNLAVRNA</sequence>
<evidence type="ECO:0000256" key="6">
    <source>
        <dbReference type="ARBA" id="ARBA00023136"/>
    </source>
</evidence>
<dbReference type="GO" id="GO:0000139">
    <property type="term" value="C:Golgi membrane"/>
    <property type="evidence" value="ECO:0007669"/>
    <property type="project" value="UniProtKB-SubCell"/>
</dbReference>
<reference evidence="9 10" key="1">
    <citation type="submission" date="2021-12" db="EMBL/GenBank/DDBJ databases">
        <title>High titer production of polyol ester of fatty acids by Rhodotorula paludigena BS15 towards product separation-free biomass refinery.</title>
        <authorList>
            <person name="Mano J."/>
            <person name="Ono H."/>
            <person name="Tanaka T."/>
            <person name="Naito K."/>
            <person name="Sushida H."/>
            <person name="Ike M."/>
            <person name="Tokuyasu K."/>
            <person name="Kitaoka M."/>
        </authorList>
    </citation>
    <scope>NUCLEOTIDE SEQUENCE [LARGE SCALE GENOMIC DNA]</scope>
    <source>
        <strain evidence="9 10">BS15</strain>
    </source>
</reference>
<evidence type="ECO:0000256" key="1">
    <source>
        <dbReference type="ARBA" id="ARBA00004141"/>
    </source>
</evidence>
<evidence type="ECO:0000256" key="8">
    <source>
        <dbReference type="RuleBase" id="RU363111"/>
    </source>
</evidence>
<dbReference type="GO" id="GO:0016192">
    <property type="term" value="P:vesicle-mediated transport"/>
    <property type="evidence" value="ECO:0007669"/>
    <property type="project" value="InterPro"/>
</dbReference>
<evidence type="ECO:0000256" key="5">
    <source>
        <dbReference type="ARBA" id="ARBA00022989"/>
    </source>
</evidence>
<keyword evidence="6 8" id="KW-0472">Membrane</keyword>
<protein>
    <recommendedName>
        <fullName evidence="8">Protein transport protein SFT2</fullName>
    </recommendedName>
</protein>
<feature type="transmembrane region" description="Helical" evidence="8">
    <location>
        <begin position="99"/>
        <end position="121"/>
    </location>
</feature>
<keyword evidence="5 8" id="KW-1133">Transmembrane helix</keyword>
<dbReference type="EMBL" id="BQKY01000015">
    <property type="protein sequence ID" value="GJN93755.1"/>
    <property type="molecule type" value="Genomic_DNA"/>
</dbReference>
<keyword evidence="3 8" id="KW-0812">Transmembrane</keyword>
<proteinExistence type="inferred from homology"/>
<comment type="subcellular location">
    <subcellularLocation>
        <location evidence="8">Golgi apparatus membrane</location>
        <topology evidence="8">Multi-pass membrane protein</topology>
    </subcellularLocation>
    <subcellularLocation>
        <location evidence="1">Membrane</location>
        <topology evidence="1">Multi-pass membrane protein</topology>
    </subcellularLocation>
</comment>
<evidence type="ECO:0000256" key="7">
    <source>
        <dbReference type="ARBA" id="ARBA00025800"/>
    </source>
</evidence>
<organism evidence="9 10">
    <name type="scientific">Rhodotorula paludigena</name>
    <dbReference type="NCBI Taxonomy" id="86838"/>
    <lineage>
        <taxon>Eukaryota</taxon>
        <taxon>Fungi</taxon>
        <taxon>Dikarya</taxon>
        <taxon>Basidiomycota</taxon>
        <taxon>Pucciniomycotina</taxon>
        <taxon>Microbotryomycetes</taxon>
        <taxon>Sporidiobolales</taxon>
        <taxon>Sporidiobolaceae</taxon>
        <taxon>Rhodotorula</taxon>
    </lineage>
</organism>